<dbReference type="AlphaFoldDB" id="A0A2S6NEF8"/>
<reference evidence="1 2" key="1">
    <citation type="journal article" date="2018" name="Arch. Microbiol.">
        <title>New insights into the metabolic potential of the phototrophic purple bacterium Rhodopila globiformis DSM 161(T) from its draft genome sequence and evidence for a vanadium-dependent nitrogenase.</title>
        <authorList>
            <person name="Imhoff J.F."/>
            <person name="Rahn T."/>
            <person name="Kunzel S."/>
            <person name="Neulinger S.C."/>
        </authorList>
    </citation>
    <scope>NUCLEOTIDE SEQUENCE [LARGE SCALE GENOMIC DNA]</scope>
    <source>
        <strain evidence="1 2">DSM 16996</strain>
    </source>
</reference>
<dbReference type="Proteomes" id="UP000239089">
    <property type="component" value="Unassembled WGS sequence"/>
</dbReference>
<comment type="caution">
    <text evidence="1">The sequence shown here is derived from an EMBL/GenBank/DDBJ whole genome shotgun (WGS) entry which is preliminary data.</text>
</comment>
<dbReference type="Gene3D" id="3.40.50.410">
    <property type="entry name" value="von Willebrand factor, type A domain"/>
    <property type="match status" value="1"/>
</dbReference>
<evidence type="ECO:0000313" key="2">
    <source>
        <dbReference type="Proteomes" id="UP000239089"/>
    </source>
</evidence>
<keyword evidence="2" id="KW-1185">Reference proteome</keyword>
<dbReference type="EMBL" id="NHSJ01000031">
    <property type="protein sequence ID" value="PPQ32993.1"/>
    <property type="molecule type" value="Genomic_DNA"/>
</dbReference>
<dbReference type="InterPro" id="IPR002035">
    <property type="entry name" value="VWF_A"/>
</dbReference>
<organism evidence="1 2">
    <name type="scientific">Rhodoblastus sphagnicola</name>
    <dbReference type="NCBI Taxonomy" id="333368"/>
    <lineage>
        <taxon>Bacteria</taxon>
        <taxon>Pseudomonadati</taxon>
        <taxon>Pseudomonadota</taxon>
        <taxon>Alphaproteobacteria</taxon>
        <taxon>Hyphomicrobiales</taxon>
        <taxon>Rhodoblastaceae</taxon>
        <taxon>Rhodoblastus</taxon>
    </lineage>
</organism>
<dbReference type="CDD" id="cd00198">
    <property type="entry name" value="vWFA"/>
    <property type="match status" value="1"/>
</dbReference>
<sequence>MTRANWRDPRLGLLILALALTLAALSGVQTVIRRAVYDVVIIVDITGSMNTRDATLAGRPASRLDFVKAVLRESLASLPCASRVALGVFSERRPFLLFEPVEICGNGAPVAGTLDALDWRMAWEGDSHVAAGLYRSIEMARDATADLMFFTDGQEAPPLPLSGPPAFDGRIGDVHGLIVGVGGYELSPIPKYDDSGREIGFQGVNDVPHENRSGGPPPDAEQREGYDPRNAPFGSRAMVGSEHLSSVREPYLKSLAETTGLRYVHLETADALSRAYRAAAHPRALDAALDLRPACAAIAALMLLALYILPPLLSRLSANRARRAERLRAPSPKPERKAA</sequence>
<name>A0A2S6NEF8_9HYPH</name>
<dbReference type="SMART" id="SM00327">
    <property type="entry name" value="VWA"/>
    <property type="match status" value="1"/>
</dbReference>
<dbReference type="InterPro" id="IPR036465">
    <property type="entry name" value="vWFA_dom_sf"/>
</dbReference>
<dbReference type="RefSeq" id="WP_104506434.1">
    <property type="nucleotide sequence ID" value="NZ_JACIGC010000022.1"/>
</dbReference>
<dbReference type="SUPFAM" id="SSF53300">
    <property type="entry name" value="vWA-like"/>
    <property type="match status" value="1"/>
</dbReference>
<accession>A0A2S6NEF8</accession>
<protein>
    <submittedName>
        <fullName evidence="1">Uncharacterized protein</fullName>
    </submittedName>
</protein>
<gene>
    <name evidence="1" type="ORF">CCR94_03180</name>
</gene>
<dbReference type="OrthoDB" id="7055767at2"/>
<evidence type="ECO:0000313" key="1">
    <source>
        <dbReference type="EMBL" id="PPQ32993.1"/>
    </source>
</evidence>
<proteinExistence type="predicted"/>
<dbReference type="Pfam" id="PF13519">
    <property type="entry name" value="VWA_2"/>
    <property type="match status" value="1"/>
</dbReference>